<feature type="region of interest" description="Disordered" evidence="1">
    <location>
        <begin position="373"/>
        <end position="410"/>
    </location>
</feature>
<gene>
    <name evidence="2" type="ORF">BOTBODRAFT_110708</name>
</gene>
<sequence length="509" mass="55575">MNLSRSLSLRAGRLRAPPPKRLSPARARLASTSPPHPPPQSYLQVEENYTTPTSYTLSVFRRLFTYVSLGFGSVAAVTFIGFEGTHAWVERVELAREAAGEQYGWEYEREGWTGGVKGGTDPRLGWRARHAVRGAWVILNWGGSPEAGVLTDISTRVDGVPMDGGYAIAEEFLSYAIKVAQENPELSAEGLKGRCLRDLVVRRAGVWERVGSAESLVRAKDAWVEVWQAMEGEGREEERARIAVKIGNVAKRIGNGAEAVYWWDRAVGSLSGVVGDGAADAPSGEVLPRSPFAQRTLASAFLALSAHFAMTNQLRLAEAIEHSALRLFEPTAASLAAVGFRASAPQNLHTLFLQHRLALLKIHLAEVTYALNRPSPSQAKPKSSSSSSSSWFSRSTPEPEVEPEAPVTPSAALHTSFQTSRNLRAPASRLLRDAKRGTVEALVLEGYLHEERGNVKAAMERFAEAGAWVGKEAGKAGKQQSDEVVEEERKRVWAHWERAKAKLEVVPST</sequence>
<name>A0A067MR48_BOTB1</name>
<dbReference type="Proteomes" id="UP000027195">
    <property type="component" value="Unassembled WGS sequence"/>
</dbReference>
<dbReference type="EMBL" id="KL198040">
    <property type="protein sequence ID" value="KDQ14071.1"/>
    <property type="molecule type" value="Genomic_DNA"/>
</dbReference>
<dbReference type="HOGENOM" id="CLU_034949_0_0_1"/>
<dbReference type="OrthoDB" id="2524554at2759"/>
<accession>A0A067MR48</accession>
<dbReference type="InParanoid" id="A0A067MR48"/>
<protein>
    <submittedName>
        <fullName evidence="2">Uncharacterized protein</fullName>
    </submittedName>
</protein>
<evidence type="ECO:0000256" key="1">
    <source>
        <dbReference type="SAM" id="MobiDB-lite"/>
    </source>
</evidence>
<feature type="compositionally biased region" description="Low complexity" evidence="1">
    <location>
        <begin position="374"/>
        <end position="410"/>
    </location>
</feature>
<proteinExistence type="predicted"/>
<evidence type="ECO:0000313" key="2">
    <source>
        <dbReference type="EMBL" id="KDQ14071.1"/>
    </source>
</evidence>
<organism evidence="2 3">
    <name type="scientific">Botryobasidium botryosum (strain FD-172 SS1)</name>
    <dbReference type="NCBI Taxonomy" id="930990"/>
    <lineage>
        <taxon>Eukaryota</taxon>
        <taxon>Fungi</taxon>
        <taxon>Dikarya</taxon>
        <taxon>Basidiomycota</taxon>
        <taxon>Agaricomycotina</taxon>
        <taxon>Agaricomycetes</taxon>
        <taxon>Cantharellales</taxon>
        <taxon>Botryobasidiaceae</taxon>
        <taxon>Botryobasidium</taxon>
    </lineage>
</organism>
<reference evidence="3" key="1">
    <citation type="journal article" date="2014" name="Proc. Natl. Acad. Sci. U.S.A.">
        <title>Extensive sampling of basidiomycete genomes demonstrates inadequacy of the white-rot/brown-rot paradigm for wood decay fungi.</title>
        <authorList>
            <person name="Riley R."/>
            <person name="Salamov A.A."/>
            <person name="Brown D.W."/>
            <person name="Nagy L.G."/>
            <person name="Floudas D."/>
            <person name="Held B.W."/>
            <person name="Levasseur A."/>
            <person name="Lombard V."/>
            <person name="Morin E."/>
            <person name="Otillar R."/>
            <person name="Lindquist E.A."/>
            <person name="Sun H."/>
            <person name="LaButti K.M."/>
            <person name="Schmutz J."/>
            <person name="Jabbour D."/>
            <person name="Luo H."/>
            <person name="Baker S.E."/>
            <person name="Pisabarro A.G."/>
            <person name="Walton J.D."/>
            <person name="Blanchette R.A."/>
            <person name="Henrissat B."/>
            <person name="Martin F."/>
            <person name="Cullen D."/>
            <person name="Hibbett D.S."/>
            <person name="Grigoriev I.V."/>
        </authorList>
    </citation>
    <scope>NUCLEOTIDE SEQUENCE [LARGE SCALE GENOMIC DNA]</scope>
    <source>
        <strain evidence="3">FD-172 SS1</strain>
    </source>
</reference>
<keyword evidence="3" id="KW-1185">Reference proteome</keyword>
<evidence type="ECO:0000313" key="3">
    <source>
        <dbReference type="Proteomes" id="UP000027195"/>
    </source>
</evidence>
<feature type="region of interest" description="Disordered" evidence="1">
    <location>
        <begin position="14"/>
        <end position="42"/>
    </location>
</feature>
<dbReference type="AlphaFoldDB" id="A0A067MR48"/>